<dbReference type="InterPro" id="IPR002156">
    <property type="entry name" value="RNaseH_domain"/>
</dbReference>
<name>A0AAW2DVJ2_9ROSI</name>
<accession>A0AAW2DVJ2</accession>
<dbReference type="GO" id="GO:0003676">
    <property type="term" value="F:nucleic acid binding"/>
    <property type="evidence" value="ECO:0007669"/>
    <property type="project" value="InterPro"/>
</dbReference>
<dbReference type="GO" id="GO:0004523">
    <property type="term" value="F:RNA-DNA hybrid ribonuclease activity"/>
    <property type="evidence" value="ECO:0007669"/>
    <property type="project" value="InterPro"/>
</dbReference>
<organism evidence="2 3">
    <name type="scientific">Lithocarpus litseifolius</name>
    <dbReference type="NCBI Taxonomy" id="425828"/>
    <lineage>
        <taxon>Eukaryota</taxon>
        <taxon>Viridiplantae</taxon>
        <taxon>Streptophyta</taxon>
        <taxon>Embryophyta</taxon>
        <taxon>Tracheophyta</taxon>
        <taxon>Spermatophyta</taxon>
        <taxon>Magnoliopsida</taxon>
        <taxon>eudicotyledons</taxon>
        <taxon>Gunneridae</taxon>
        <taxon>Pentapetalae</taxon>
        <taxon>rosids</taxon>
        <taxon>fabids</taxon>
        <taxon>Fagales</taxon>
        <taxon>Fagaceae</taxon>
        <taxon>Lithocarpus</taxon>
    </lineage>
</organism>
<dbReference type="PANTHER" id="PTHR47074">
    <property type="entry name" value="BNAC02G40300D PROTEIN"/>
    <property type="match status" value="1"/>
</dbReference>
<dbReference type="EMBL" id="JAZDWU010000001">
    <property type="protein sequence ID" value="KAL0013847.1"/>
    <property type="molecule type" value="Genomic_DNA"/>
</dbReference>
<reference evidence="2 3" key="1">
    <citation type="submission" date="2024-01" db="EMBL/GenBank/DDBJ databases">
        <title>A telomere-to-telomere, gap-free genome of sweet tea (Lithocarpus litseifolius).</title>
        <authorList>
            <person name="Zhou J."/>
        </authorList>
    </citation>
    <scope>NUCLEOTIDE SEQUENCE [LARGE SCALE GENOMIC DNA]</scope>
    <source>
        <strain evidence="2">Zhou-2022a</strain>
        <tissue evidence="2">Leaf</tissue>
    </source>
</reference>
<keyword evidence="3" id="KW-1185">Reference proteome</keyword>
<dbReference type="InterPro" id="IPR052929">
    <property type="entry name" value="RNase_H-like_EbsB-rel"/>
</dbReference>
<evidence type="ECO:0000313" key="2">
    <source>
        <dbReference type="EMBL" id="KAL0013847.1"/>
    </source>
</evidence>
<dbReference type="Proteomes" id="UP001459277">
    <property type="component" value="Unassembled WGS sequence"/>
</dbReference>
<dbReference type="Pfam" id="PF13456">
    <property type="entry name" value="RVT_3"/>
    <property type="match status" value="1"/>
</dbReference>
<dbReference type="AlphaFoldDB" id="A0AAW2DVJ2"/>
<gene>
    <name evidence="2" type="ORF">SO802_000916</name>
</gene>
<evidence type="ECO:0000313" key="3">
    <source>
        <dbReference type="Proteomes" id="UP001459277"/>
    </source>
</evidence>
<dbReference type="PANTHER" id="PTHR47074:SF48">
    <property type="entry name" value="POLYNUCLEOTIDYL TRANSFERASE, RIBONUCLEASE H-LIKE SUPERFAMILY PROTEIN"/>
    <property type="match status" value="1"/>
</dbReference>
<sequence>MKFTDAMNVALKKLSASVFDTLCIACWMIWKCRNRAVFNNIAPSYHELWAQADLYRCEFVEIQQGNLQKSNLKIVRWCPPQSEGIYKLNVAFSQTKKSSSVGIGIIIRNNDGEVLAAACDKIVKELNPLCTAACVLRKALLFCQSISFSYVQVESNFAELVDLLNSDRICSLEVAWILEDIAIIKDSFNFISFSSIPLRCNRAALALANAAKEKEEVIVLLEECPSFFFPIVQSDIHQ</sequence>
<feature type="domain" description="RNase H type-1" evidence="1">
    <location>
        <begin position="90"/>
        <end position="211"/>
    </location>
</feature>
<comment type="caution">
    <text evidence="2">The sequence shown here is derived from an EMBL/GenBank/DDBJ whole genome shotgun (WGS) entry which is preliminary data.</text>
</comment>
<evidence type="ECO:0000259" key="1">
    <source>
        <dbReference type="Pfam" id="PF13456"/>
    </source>
</evidence>
<proteinExistence type="predicted"/>
<protein>
    <recommendedName>
        <fullName evidence="1">RNase H type-1 domain-containing protein</fullName>
    </recommendedName>
</protein>